<comment type="caution">
    <text evidence="4">The sequence shown here is derived from an EMBL/GenBank/DDBJ whole genome shotgun (WGS) entry which is preliminary data.</text>
</comment>
<evidence type="ECO:0000313" key="4">
    <source>
        <dbReference type="EMBL" id="OVA02824.1"/>
    </source>
</evidence>
<accession>A0A200PXA0</accession>
<organism evidence="4 5">
    <name type="scientific">Macleaya cordata</name>
    <name type="common">Five-seeded plume-poppy</name>
    <name type="synonym">Bocconia cordata</name>
    <dbReference type="NCBI Taxonomy" id="56857"/>
    <lineage>
        <taxon>Eukaryota</taxon>
        <taxon>Viridiplantae</taxon>
        <taxon>Streptophyta</taxon>
        <taxon>Embryophyta</taxon>
        <taxon>Tracheophyta</taxon>
        <taxon>Spermatophyta</taxon>
        <taxon>Magnoliopsida</taxon>
        <taxon>Ranunculales</taxon>
        <taxon>Papaveraceae</taxon>
        <taxon>Papaveroideae</taxon>
        <taxon>Macleaya</taxon>
    </lineage>
</organism>
<feature type="region of interest" description="Disordered" evidence="3">
    <location>
        <begin position="1"/>
        <end position="67"/>
    </location>
</feature>
<feature type="compositionally biased region" description="Low complexity" evidence="3">
    <location>
        <begin position="11"/>
        <end position="43"/>
    </location>
</feature>
<proteinExistence type="inferred from homology"/>
<feature type="region of interest" description="Disordered" evidence="3">
    <location>
        <begin position="247"/>
        <end position="267"/>
    </location>
</feature>
<protein>
    <recommendedName>
        <fullName evidence="6">Protein SMG9</fullName>
    </recommendedName>
</protein>
<dbReference type="InterPro" id="IPR027417">
    <property type="entry name" value="P-loop_NTPase"/>
</dbReference>
<dbReference type="OrthoDB" id="79514at2759"/>
<feature type="compositionally biased region" description="Polar residues" evidence="3">
    <location>
        <begin position="247"/>
        <end position="256"/>
    </location>
</feature>
<name>A0A200PXA0_MACCD</name>
<dbReference type="PANTHER" id="PTHR14270:SF0">
    <property type="entry name" value="NONSENSE-MEDIATED MRNA DECAY FACTOR SMG9"/>
    <property type="match status" value="1"/>
</dbReference>
<dbReference type="OMA" id="ASVCHIL"/>
<dbReference type="Proteomes" id="UP000195402">
    <property type="component" value="Unassembled WGS sequence"/>
</dbReference>
<evidence type="ECO:0008006" key="6">
    <source>
        <dbReference type="Google" id="ProtNLM"/>
    </source>
</evidence>
<dbReference type="InterPro" id="IPR039177">
    <property type="entry name" value="SMG9"/>
</dbReference>
<evidence type="ECO:0000256" key="3">
    <source>
        <dbReference type="SAM" id="MobiDB-lite"/>
    </source>
</evidence>
<gene>
    <name evidence="4" type="ORF">BVC80_9095g15</name>
</gene>
<evidence type="ECO:0000256" key="1">
    <source>
        <dbReference type="ARBA" id="ARBA00007712"/>
    </source>
</evidence>
<dbReference type="PANTHER" id="PTHR14270">
    <property type="entry name" value="NONSENSE-MEDIATED MRNA DECAY FACTOR SMG9"/>
    <property type="match status" value="1"/>
</dbReference>
<dbReference type="EMBL" id="MVGT01003947">
    <property type="protein sequence ID" value="OVA02824.1"/>
    <property type="molecule type" value="Genomic_DNA"/>
</dbReference>
<sequence length="423" mass="45816">MAAPPPPPPSSSSSSATAMNNNSSSNQSPSVTSTSSSSSSNAPKILLAKPTSTSTESSSSTLRSRLPPVGSLNLVSDSWDLHTDRVLPFLTENTDFTVIGIIGPPVVGKSTILNEIYGFDGNSSGMLPPFATQSEETRAMARHSTVGIELRVSSERLILLDTQPIFSPSVLAEMMRPDGSSTISLTNGEVLSADLAHEIMGIQLGVFLASICHVLLVVSEGVHDINMWHLMLTVDLLKHGIPDPSSLTPSYSQGANAGSEKENKDSLQEAGVEYLAAPVFVHTKLRDPDLSPDKAAWMRNKLSQYFSSSSFKETKSGNTTEEQNYSVGSPGINIDDLSSTGLNLFLLPHRNQDDSQRAQYESCVTLLGKLRDQMLSMKCRPFAKTVSEREWLKNTARIWETVKSSPVIVEYCKTLQSSGMFRK</sequence>
<feature type="compositionally biased region" description="Low complexity" evidence="3">
    <location>
        <begin position="51"/>
        <end position="66"/>
    </location>
</feature>
<evidence type="ECO:0000313" key="5">
    <source>
        <dbReference type="Proteomes" id="UP000195402"/>
    </source>
</evidence>
<dbReference type="STRING" id="56857.A0A200PXA0"/>
<dbReference type="GO" id="GO:0000184">
    <property type="term" value="P:nuclear-transcribed mRNA catabolic process, nonsense-mediated decay"/>
    <property type="evidence" value="ECO:0007669"/>
    <property type="project" value="UniProtKB-KW"/>
</dbReference>
<dbReference type="SUPFAM" id="SSF52540">
    <property type="entry name" value="P-loop containing nucleoside triphosphate hydrolases"/>
    <property type="match status" value="1"/>
</dbReference>
<feature type="compositionally biased region" description="Pro residues" evidence="3">
    <location>
        <begin position="1"/>
        <end position="10"/>
    </location>
</feature>
<reference evidence="4 5" key="1">
    <citation type="journal article" date="2017" name="Mol. Plant">
        <title>The Genome of Medicinal Plant Macleaya cordata Provides New Insights into Benzylisoquinoline Alkaloids Metabolism.</title>
        <authorList>
            <person name="Liu X."/>
            <person name="Liu Y."/>
            <person name="Huang P."/>
            <person name="Ma Y."/>
            <person name="Qing Z."/>
            <person name="Tang Q."/>
            <person name="Cao H."/>
            <person name="Cheng P."/>
            <person name="Zheng Y."/>
            <person name="Yuan Z."/>
            <person name="Zhou Y."/>
            <person name="Liu J."/>
            <person name="Tang Z."/>
            <person name="Zhuo Y."/>
            <person name="Zhang Y."/>
            <person name="Yu L."/>
            <person name="Huang J."/>
            <person name="Yang P."/>
            <person name="Peng Q."/>
            <person name="Zhang J."/>
            <person name="Jiang W."/>
            <person name="Zhang Z."/>
            <person name="Lin K."/>
            <person name="Ro D.K."/>
            <person name="Chen X."/>
            <person name="Xiong X."/>
            <person name="Shang Y."/>
            <person name="Huang S."/>
            <person name="Zeng J."/>
        </authorList>
    </citation>
    <scope>NUCLEOTIDE SEQUENCE [LARGE SCALE GENOMIC DNA]</scope>
    <source>
        <strain evidence="5">cv. BLH2017</strain>
        <tissue evidence="4">Root</tissue>
    </source>
</reference>
<comment type="similarity">
    <text evidence="1">Belongs to the SMG9 family.</text>
</comment>
<dbReference type="AlphaFoldDB" id="A0A200PXA0"/>
<keyword evidence="5" id="KW-1185">Reference proteome</keyword>
<evidence type="ECO:0000256" key="2">
    <source>
        <dbReference type="ARBA" id="ARBA00023161"/>
    </source>
</evidence>
<dbReference type="InParanoid" id="A0A200PXA0"/>
<keyword evidence="2" id="KW-0866">Nonsense-mediated mRNA decay</keyword>